<evidence type="ECO:0000313" key="1">
    <source>
        <dbReference type="EMBL" id="KAA0062263.1"/>
    </source>
</evidence>
<dbReference type="AlphaFoldDB" id="A0A5A7V2F2"/>
<evidence type="ECO:0000313" key="2">
    <source>
        <dbReference type="Proteomes" id="UP000321393"/>
    </source>
</evidence>
<reference evidence="1 2" key="1">
    <citation type="submission" date="2019-08" db="EMBL/GenBank/DDBJ databases">
        <title>Draft genome sequences of two oriental melons (Cucumis melo L. var makuwa).</title>
        <authorList>
            <person name="Kwon S.-Y."/>
        </authorList>
    </citation>
    <scope>NUCLEOTIDE SEQUENCE [LARGE SCALE GENOMIC DNA]</scope>
    <source>
        <strain evidence="2">cv. SW 3</strain>
        <tissue evidence="1">Leaf</tissue>
    </source>
</reference>
<proteinExistence type="predicted"/>
<organism evidence="1 2">
    <name type="scientific">Cucumis melo var. makuwa</name>
    <name type="common">Oriental melon</name>
    <dbReference type="NCBI Taxonomy" id="1194695"/>
    <lineage>
        <taxon>Eukaryota</taxon>
        <taxon>Viridiplantae</taxon>
        <taxon>Streptophyta</taxon>
        <taxon>Embryophyta</taxon>
        <taxon>Tracheophyta</taxon>
        <taxon>Spermatophyta</taxon>
        <taxon>Magnoliopsida</taxon>
        <taxon>eudicotyledons</taxon>
        <taxon>Gunneridae</taxon>
        <taxon>Pentapetalae</taxon>
        <taxon>rosids</taxon>
        <taxon>fabids</taxon>
        <taxon>Cucurbitales</taxon>
        <taxon>Cucurbitaceae</taxon>
        <taxon>Benincaseae</taxon>
        <taxon>Cucumis</taxon>
    </lineage>
</organism>
<accession>A0A5A7V2F2</accession>
<comment type="caution">
    <text evidence="1">The sequence shown here is derived from an EMBL/GenBank/DDBJ whole genome shotgun (WGS) entry which is preliminary data.</text>
</comment>
<dbReference type="Proteomes" id="UP000321393">
    <property type="component" value="Unassembled WGS sequence"/>
</dbReference>
<dbReference type="EMBL" id="SSTE01004649">
    <property type="protein sequence ID" value="KAA0062263.1"/>
    <property type="molecule type" value="Genomic_DNA"/>
</dbReference>
<gene>
    <name evidence="1" type="ORF">E6C27_scaffold679G00320</name>
</gene>
<name>A0A5A7V2F2_CUCMM</name>
<protein>
    <submittedName>
        <fullName evidence="1">Uncharacterized protein</fullName>
    </submittedName>
</protein>
<sequence length="223" mass="25314">MKKEHPISSVIGDISSGINMRKKNRLDYAKMIADYSGSAQVKSEAVFSMVRKLIQYPTTFMKIWAILDELVANLVFISSVRISNLENLEMPRGNRPSLQIGKLEKTVEIELPMPDTLPTSSESSKSNSSTWLELYFESVHVEIFCYFTKQVMSELHLMYVGKQGKQGSLEETMSVGFTSSFGLRKQVTFSLSTFSVLRDKDGVKPMNNAFLYLYLLTLLKTFM</sequence>